<feature type="region of interest" description="Disordered" evidence="1">
    <location>
        <begin position="526"/>
        <end position="545"/>
    </location>
</feature>
<protein>
    <submittedName>
        <fullName evidence="4">DUF1080 domain-containing protein</fullName>
    </submittedName>
</protein>
<dbReference type="InterPro" id="IPR006626">
    <property type="entry name" value="PbH1"/>
</dbReference>
<dbReference type="SUPFAM" id="SSF49899">
    <property type="entry name" value="Concanavalin A-like lectins/glucanases"/>
    <property type="match status" value="1"/>
</dbReference>
<evidence type="ECO:0000256" key="2">
    <source>
        <dbReference type="SAM" id="SignalP"/>
    </source>
</evidence>
<organism evidence="4 5">
    <name type="scientific">Paenibacillus antri</name>
    <dbReference type="NCBI Taxonomy" id="2582848"/>
    <lineage>
        <taxon>Bacteria</taxon>
        <taxon>Bacillati</taxon>
        <taxon>Bacillota</taxon>
        <taxon>Bacilli</taxon>
        <taxon>Bacillales</taxon>
        <taxon>Paenibacillaceae</taxon>
        <taxon>Paenibacillus</taxon>
    </lineage>
</organism>
<evidence type="ECO:0000259" key="3">
    <source>
        <dbReference type="Pfam" id="PF06439"/>
    </source>
</evidence>
<keyword evidence="2" id="KW-0732">Signal</keyword>
<reference evidence="4 5" key="1">
    <citation type="submission" date="2019-05" db="EMBL/GenBank/DDBJ databases">
        <authorList>
            <person name="Narsing Rao M.P."/>
            <person name="Li W.J."/>
        </authorList>
    </citation>
    <scope>NUCLEOTIDE SEQUENCE [LARGE SCALE GENOMIC DNA]</scope>
    <source>
        <strain evidence="4 5">SYSU_K30003</strain>
    </source>
</reference>
<proteinExistence type="predicted"/>
<evidence type="ECO:0000256" key="1">
    <source>
        <dbReference type="SAM" id="MobiDB-lite"/>
    </source>
</evidence>
<feature type="domain" description="3-keto-alpha-glucoside-1,2-lyase/3-keto-2-hydroxy-glucal hydratase" evidence="3">
    <location>
        <begin position="732"/>
        <end position="887"/>
    </location>
</feature>
<accession>A0A5R9G498</accession>
<dbReference type="InterPro" id="IPR013320">
    <property type="entry name" value="ConA-like_dom_sf"/>
</dbReference>
<dbReference type="AlphaFoldDB" id="A0A5R9G498"/>
<sequence>MMAIHHRFGRLIALALAVALVAAALPPPAAHGSGTTYYVDPATGQDGNNGTSPSAAWRTLGKVNSWTFQPGDTILLKADSVFMDQYLDFSESGAPGAPIRVGMYGTGRKPVIHFGNTRVDGNGFGVRLKNVSYFEVSDLEITSGVHPGGNSSAADIRRHGVFVVGEGAGAGHFQHIYVKNLYIHHIYGTDRRTGGINFHAKGTSSDPESTWNHIRIENNVVIDVADTGIQLMTDALTDQASGWQHEFDAFTDVVIRNNYIERIHRDGILTRASDRPLVEYNTTNKIGKATTVNPAEVSYLDDIHVVAAQWAYSTREAVFQFNEAFDTRRLGGDGQAWDFDQYVYDSIYQYNYSHNNQGGTLLVMWYTDNNTFRYNISQNDLDLSRSAFDFQSQPNMLPGNLFVYNNVIYRTLHQTNPLTNGPPGYGKKAVFKNNIFYNTAGGGYSTSPHVEYSHNLFYGNNASQPNDPNKLTADPLFVNPGSASSKATADGYKLRSGSPAINSGTTITNPGSLDFFGNALYNGTPDRGAHEFRNDSPAPEPPSSPTVLFEDRFGSVSGDWTAAPSNGWAVSGGTYALTNTGGESIATAGGAGWTDVAYEAAVRLQTANGNAGLVFRYADADNYYMFRLNAAANKLELLKRLSGSFTVVADESFAVPLNQYVTLKAVVVGNRIRGYANGALVVDWTNPVTQLSAGKIGLRAHSSAAAFDDVLATAVPANGLPLSETFESGAGNWSTVGGTWTVATDGGKVYAQTSVSGEAIAFRGYRSWGDYTYEAKVKLNTALGNAGLVFRYADKDNFYMFRLNDFGDKAELYKKVNGVLTLEADSPLAVNTGQFYTLKVIVAGNAIKGYVNGAPVVDWTNPATQLPKGRIGFRAHSASASFDDVSVTE</sequence>
<dbReference type="InterPro" id="IPR011050">
    <property type="entry name" value="Pectin_lyase_fold/virulence"/>
</dbReference>
<dbReference type="SMART" id="SM00710">
    <property type="entry name" value="PbH1"/>
    <property type="match status" value="6"/>
</dbReference>
<feature type="chain" id="PRO_5039451097" evidence="2">
    <location>
        <begin position="30"/>
        <end position="889"/>
    </location>
</feature>
<dbReference type="EMBL" id="VCIW01000039">
    <property type="protein sequence ID" value="TLS48338.1"/>
    <property type="molecule type" value="Genomic_DNA"/>
</dbReference>
<evidence type="ECO:0000313" key="5">
    <source>
        <dbReference type="Proteomes" id="UP000309676"/>
    </source>
</evidence>
<feature type="domain" description="3-keto-alpha-glucoside-1,2-lyase/3-keto-2-hydroxy-glucal hydratase" evidence="3">
    <location>
        <begin position="546"/>
        <end position="710"/>
    </location>
</feature>
<feature type="signal peptide" evidence="2">
    <location>
        <begin position="1"/>
        <end position="29"/>
    </location>
</feature>
<dbReference type="InterPro" id="IPR012334">
    <property type="entry name" value="Pectin_lyas_fold"/>
</dbReference>
<dbReference type="Pfam" id="PF06439">
    <property type="entry name" value="3keto-disac_hyd"/>
    <property type="match status" value="2"/>
</dbReference>
<dbReference type="Gene3D" id="2.160.20.10">
    <property type="entry name" value="Single-stranded right-handed beta-helix, Pectin lyase-like"/>
    <property type="match status" value="1"/>
</dbReference>
<dbReference type="GO" id="GO:0016787">
    <property type="term" value="F:hydrolase activity"/>
    <property type="evidence" value="ECO:0007669"/>
    <property type="project" value="InterPro"/>
</dbReference>
<keyword evidence="5" id="KW-1185">Reference proteome</keyword>
<comment type="caution">
    <text evidence="4">The sequence shown here is derived from an EMBL/GenBank/DDBJ whole genome shotgun (WGS) entry which is preliminary data.</text>
</comment>
<dbReference type="Proteomes" id="UP000309676">
    <property type="component" value="Unassembled WGS sequence"/>
</dbReference>
<dbReference type="Gene3D" id="2.60.120.560">
    <property type="entry name" value="Exo-inulinase, domain 1"/>
    <property type="match status" value="2"/>
</dbReference>
<name>A0A5R9G498_9BACL</name>
<evidence type="ECO:0000313" key="4">
    <source>
        <dbReference type="EMBL" id="TLS48338.1"/>
    </source>
</evidence>
<dbReference type="InterPro" id="IPR010496">
    <property type="entry name" value="AL/BT2_dom"/>
</dbReference>
<dbReference type="SUPFAM" id="SSF51126">
    <property type="entry name" value="Pectin lyase-like"/>
    <property type="match status" value="1"/>
</dbReference>
<gene>
    <name evidence="4" type="ORF">FE782_31225</name>
</gene>